<proteinExistence type="predicted"/>
<accession>A0A0K0CYV9</accession>
<dbReference type="WBParaSite" id="ACAC_0000286501-mRNA-1">
    <property type="protein sequence ID" value="ACAC_0000286501-mRNA-1"/>
    <property type="gene ID" value="ACAC_0000286501"/>
</dbReference>
<protein>
    <submittedName>
        <fullName evidence="2">DUF772 domain-containing protein</fullName>
    </submittedName>
</protein>
<evidence type="ECO:0000313" key="2">
    <source>
        <dbReference type="WBParaSite" id="ACAC_0000286501-mRNA-1"/>
    </source>
</evidence>
<name>A0A0K0CYV9_ANGCA</name>
<dbReference type="Proteomes" id="UP000035642">
    <property type="component" value="Unassembled WGS sequence"/>
</dbReference>
<reference evidence="1" key="1">
    <citation type="submission" date="2012-09" db="EMBL/GenBank/DDBJ databases">
        <authorList>
            <person name="Martin A.A."/>
        </authorList>
    </citation>
    <scope>NUCLEOTIDE SEQUENCE</scope>
</reference>
<keyword evidence="1" id="KW-1185">Reference proteome</keyword>
<organism evidence="1 2">
    <name type="scientific">Angiostrongylus cantonensis</name>
    <name type="common">Rat lungworm</name>
    <dbReference type="NCBI Taxonomy" id="6313"/>
    <lineage>
        <taxon>Eukaryota</taxon>
        <taxon>Metazoa</taxon>
        <taxon>Ecdysozoa</taxon>
        <taxon>Nematoda</taxon>
        <taxon>Chromadorea</taxon>
        <taxon>Rhabditida</taxon>
        <taxon>Rhabditina</taxon>
        <taxon>Rhabditomorpha</taxon>
        <taxon>Strongyloidea</taxon>
        <taxon>Metastrongylidae</taxon>
        <taxon>Angiostrongylus</taxon>
    </lineage>
</organism>
<dbReference type="AlphaFoldDB" id="A0A0K0CYV9"/>
<reference evidence="2" key="2">
    <citation type="submission" date="2017-02" db="UniProtKB">
        <authorList>
            <consortium name="WormBaseParasite"/>
        </authorList>
    </citation>
    <scope>IDENTIFICATION</scope>
</reference>
<sequence length="78" mass="8878">MTVDVAWHVRALRPLHRIHFYIGDYAILEQQRDDTDIVNTFVLYIMLGGSFRAANAPELLGRSFQAANTPELLGTARY</sequence>
<evidence type="ECO:0000313" key="1">
    <source>
        <dbReference type="Proteomes" id="UP000035642"/>
    </source>
</evidence>